<dbReference type="InterPro" id="IPR005986">
    <property type="entry name" value="Asp_semialdehyde_DH_beta"/>
</dbReference>
<dbReference type="PANTHER" id="PTHR46278">
    <property type="entry name" value="DEHYDROGENASE, PUTATIVE-RELATED"/>
    <property type="match status" value="1"/>
</dbReference>
<dbReference type="Pfam" id="PF01118">
    <property type="entry name" value="Semialdhyde_dh"/>
    <property type="match status" value="1"/>
</dbReference>
<feature type="binding site" evidence="15">
    <location>
        <begin position="160"/>
        <end position="161"/>
    </location>
    <ligand>
        <name>NADP(+)</name>
        <dbReference type="ChEBI" id="CHEBI:58349"/>
    </ligand>
</feature>
<comment type="caution">
    <text evidence="15">Lacks conserved residue(s) required for the propagation of feature annotation.</text>
</comment>
<dbReference type="Gene3D" id="3.40.50.720">
    <property type="entry name" value="NAD(P)-binding Rossmann-like Domain"/>
    <property type="match status" value="1"/>
</dbReference>
<dbReference type="GO" id="GO:0050661">
    <property type="term" value="F:NADP binding"/>
    <property type="evidence" value="ECO:0007669"/>
    <property type="project" value="UniProtKB-UniRule"/>
</dbReference>
<dbReference type="SUPFAM" id="SSF51735">
    <property type="entry name" value="NAD(P)-binding Rossmann-fold domains"/>
    <property type="match status" value="1"/>
</dbReference>
<sequence length="328" mass="36438">MTKKYHVAICGASGVVGRKMLQVLHERNFPFETLTLFASKRSAGKTISYAGKDYVIQELTEEALQAPIEIALFSAGGETSKHFGPIAASRGIYVIDNSSAWRMDPKIPLVVPEVNGDVLKAEDHLIANPNCSTIQSVVPLAVLQPYGLKRVIYNTYQAVSGAGQAGINDLENHTTEKFPYSINKNVLPHIDVFTESGYTKEEIKMIEETRKILRMPDLRVTATTVRVPIKHSHAVSINVELERDFDLADIRQAFQEAEGIILLDDPANLKYPLQSEVEDHDEVYVGRIRRDESVPYGLNIWVVADNIRKGAATNTIQIAEQLIKDGIL</sequence>
<evidence type="ECO:0000259" key="17">
    <source>
        <dbReference type="SMART" id="SM00859"/>
    </source>
</evidence>
<evidence type="ECO:0000256" key="11">
    <source>
        <dbReference type="ARBA" id="ARBA00023002"/>
    </source>
</evidence>
<evidence type="ECO:0000256" key="8">
    <source>
        <dbReference type="ARBA" id="ARBA00022697"/>
    </source>
</evidence>
<keyword evidence="13 15" id="KW-0486">Methionine biosynthesis</keyword>
<dbReference type="InterPro" id="IPR000534">
    <property type="entry name" value="Semialdehyde_DH_NAD-bd"/>
</dbReference>
<evidence type="ECO:0000256" key="16">
    <source>
        <dbReference type="PIRSR" id="PIRSR000148-1"/>
    </source>
</evidence>
<comment type="function">
    <text evidence="15">Catalyzes the NADPH-dependent formation of L-aspartate-semialdehyde (L-ASA) by the reductive dephosphorylation of L-aspartyl-4-phosphate.</text>
</comment>
<dbReference type="AlphaFoldDB" id="A0A929QT52"/>
<keyword evidence="10 15" id="KW-0220">Diaminopimelate biosynthesis</keyword>
<dbReference type="EMBL" id="JABZFV010000163">
    <property type="protein sequence ID" value="MBF0935224.1"/>
    <property type="molecule type" value="Genomic_DNA"/>
</dbReference>
<feature type="binding site" evidence="15">
    <location>
        <position position="226"/>
    </location>
    <ligand>
        <name>substrate</name>
    </ligand>
</feature>
<evidence type="ECO:0000256" key="7">
    <source>
        <dbReference type="ARBA" id="ARBA00022605"/>
    </source>
</evidence>
<dbReference type="PANTHER" id="PTHR46278:SF2">
    <property type="entry name" value="ASPARTATE-SEMIALDEHYDE DEHYDROGENASE"/>
    <property type="match status" value="1"/>
</dbReference>
<keyword evidence="9 15" id="KW-0521">NADP</keyword>
<comment type="pathway">
    <text evidence="1 15">Amino-acid biosynthesis; L-methionine biosynthesis via de novo pathway; L-homoserine from L-aspartate: step 2/3.</text>
</comment>
<dbReference type="GO" id="GO:0071266">
    <property type="term" value="P:'de novo' L-methionine biosynthetic process"/>
    <property type="evidence" value="ECO:0007669"/>
    <property type="project" value="UniProtKB-UniRule"/>
</dbReference>
<evidence type="ECO:0000256" key="15">
    <source>
        <dbReference type="HAMAP-Rule" id="MF_02121"/>
    </source>
</evidence>
<dbReference type="GO" id="GO:0009097">
    <property type="term" value="P:isoleucine biosynthetic process"/>
    <property type="evidence" value="ECO:0007669"/>
    <property type="project" value="UniProtKB-UniRule"/>
</dbReference>
<evidence type="ECO:0000256" key="14">
    <source>
        <dbReference type="ARBA" id="ARBA00047891"/>
    </source>
</evidence>
<name>A0A929QT52_ABIDE</name>
<dbReference type="PIRSF" id="PIRSF000148">
    <property type="entry name" value="ASA_dh"/>
    <property type="match status" value="1"/>
</dbReference>
<dbReference type="GO" id="GO:0046983">
    <property type="term" value="F:protein dimerization activity"/>
    <property type="evidence" value="ECO:0007669"/>
    <property type="project" value="InterPro"/>
</dbReference>
<dbReference type="GO" id="GO:0004073">
    <property type="term" value="F:aspartate-semialdehyde dehydrogenase activity"/>
    <property type="evidence" value="ECO:0007669"/>
    <property type="project" value="UniProtKB-UniRule"/>
</dbReference>
<comment type="pathway">
    <text evidence="3 15">Amino-acid biosynthesis; L-threonine biosynthesis; L-threonine from L-aspartate: step 2/5.</text>
</comment>
<dbReference type="CDD" id="cd18131">
    <property type="entry name" value="ASADH_C_bac_euk_like"/>
    <property type="match status" value="1"/>
</dbReference>
<dbReference type="GO" id="GO:0009089">
    <property type="term" value="P:lysine biosynthetic process via diaminopimelate"/>
    <property type="evidence" value="ECO:0007669"/>
    <property type="project" value="UniProtKB-UniRule"/>
</dbReference>
<dbReference type="InterPro" id="IPR012280">
    <property type="entry name" value="Semialdhyde_DH_dimer_dom"/>
</dbReference>
<dbReference type="NCBIfam" id="TIGR01296">
    <property type="entry name" value="asd_B"/>
    <property type="match status" value="1"/>
</dbReference>
<feature type="binding site" evidence="15">
    <location>
        <begin position="41"/>
        <end position="42"/>
    </location>
    <ligand>
        <name>NADP(+)</name>
        <dbReference type="ChEBI" id="CHEBI:58349"/>
    </ligand>
</feature>
<organism evidence="18 19">
    <name type="scientific">Abiotrophia defectiva</name>
    <name type="common">Streptococcus defectivus</name>
    <dbReference type="NCBI Taxonomy" id="46125"/>
    <lineage>
        <taxon>Bacteria</taxon>
        <taxon>Bacillati</taxon>
        <taxon>Bacillota</taxon>
        <taxon>Bacilli</taxon>
        <taxon>Lactobacillales</taxon>
        <taxon>Aerococcaceae</taxon>
        <taxon>Abiotrophia</taxon>
    </lineage>
</organism>
<evidence type="ECO:0000256" key="10">
    <source>
        <dbReference type="ARBA" id="ARBA00022915"/>
    </source>
</evidence>
<feature type="active site" description="Proton acceptor" evidence="15 16">
    <location>
        <position position="233"/>
    </location>
</feature>
<dbReference type="Pfam" id="PF02774">
    <property type="entry name" value="Semialdhyde_dhC"/>
    <property type="match status" value="1"/>
</dbReference>
<feature type="binding site" evidence="15">
    <location>
        <begin position="13"/>
        <end position="16"/>
    </location>
    <ligand>
        <name>NADP(+)</name>
        <dbReference type="ChEBI" id="CHEBI:58349"/>
    </ligand>
</feature>
<evidence type="ECO:0000256" key="12">
    <source>
        <dbReference type="ARBA" id="ARBA00023154"/>
    </source>
</evidence>
<dbReference type="GeneID" id="84816353"/>
<feature type="active site" description="Acyl-thioester intermediate" evidence="15 16">
    <location>
        <position position="131"/>
    </location>
</feature>
<keyword evidence="7 15" id="KW-0028">Amino-acid biosynthesis</keyword>
<dbReference type="GO" id="GO:0051287">
    <property type="term" value="F:NAD binding"/>
    <property type="evidence" value="ECO:0007669"/>
    <property type="project" value="InterPro"/>
</dbReference>
<evidence type="ECO:0000313" key="19">
    <source>
        <dbReference type="Proteomes" id="UP000757900"/>
    </source>
</evidence>
<feature type="binding site" evidence="15">
    <location>
        <position position="157"/>
    </location>
    <ligand>
        <name>substrate</name>
    </ligand>
</feature>
<evidence type="ECO:0000256" key="13">
    <source>
        <dbReference type="ARBA" id="ARBA00023167"/>
    </source>
</evidence>
<dbReference type="EC" id="1.2.1.11" evidence="6 15"/>
<feature type="domain" description="Semialdehyde dehydrogenase NAD-binding" evidence="17">
    <location>
        <begin position="6"/>
        <end position="122"/>
    </location>
</feature>
<dbReference type="SUPFAM" id="SSF55347">
    <property type="entry name" value="Glyceraldehyde-3-phosphate dehydrogenase-like, C-terminal domain"/>
    <property type="match status" value="1"/>
</dbReference>
<dbReference type="Gene3D" id="3.30.360.10">
    <property type="entry name" value="Dihydrodipicolinate Reductase, domain 2"/>
    <property type="match status" value="1"/>
</dbReference>
<dbReference type="SMART" id="SM00859">
    <property type="entry name" value="Semialdhyde_dh"/>
    <property type="match status" value="1"/>
</dbReference>
<evidence type="ECO:0000313" key="18">
    <source>
        <dbReference type="EMBL" id="MBF0935224.1"/>
    </source>
</evidence>
<evidence type="ECO:0000256" key="3">
    <source>
        <dbReference type="ARBA" id="ARBA00005097"/>
    </source>
</evidence>
<comment type="pathway">
    <text evidence="2 15">Amino-acid biosynthesis; L-lysine biosynthesis via DAP pathway; (S)-tetrahydrodipicolinate from L-aspartate: step 2/4.</text>
</comment>
<proteinExistence type="inferred from homology"/>
<dbReference type="GO" id="GO:0009088">
    <property type="term" value="P:threonine biosynthetic process"/>
    <property type="evidence" value="ECO:0007669"/>
    <property type="project" value="UniProtKB-UniRule"/>
</dbReference>
<accession>A0A929QT52</accession>
<evidence type="ECO:0000256" key="9">
    <source>
        <dbReference type="ARBA" id="ARBA00022857"/>
    </source>
</evidence>
<dbReference type="InterPro" id="IPR036291">
    <property type="entry name" value="NAD(P)-bd_dom_sf"/>
</dbReference>
<feature type="binding site" evidence="15">
    <location>
        <position position="102"/>
    </location>
    <ligand>
        <name>phosphate</name>
        <dbReference type="ChEBI" id="CHEBI:43474"/>
    </ligand>
</feature>
<dbReference type="NCBIfam" id="NF011456">
    <property type="entry name" value="PRK14874.1"/>
    <property type="match status" value="1"/>
</dbReference>
<keyword evidence="12 15" id="KW-0457">Lysine biosynthesis</keyword>
<comment type="caution">
    <text evidence="18">The sequence shown here is derived from an EMBL/GenBank/DDBJ whole genome shotgun (WGS) entry which is preliminary data.</text>
</comment>
<evidence type="ECO:0000256" key="6">
    <source>
        <dbReference type="ARBA" id="ARBA00013120"/>
    </source>
</evidence>
<dbReference type="CDD" id="cd02316">
    <property type="entry name" value="VcASADH2_like_N"/>
    <property type="match status" value="1"/>
</dbReference>
<evidence type="ECO:0000256" key="1">
    <source>
        <dbReference type="ARBA" id="ARBA00005021"/>
    </source>
</evidence>
<evidence type="ECO:0000256" key="2">
    <source>
        <dbReference type="ARBA" id="ARBA00005076"/>
    </source>
</evidence>
<dbReference type="Proteomes" id="UP000757900">
    <property type="component" value="Unassembled WGS sequence"/>
</dbReference>
<dbReference type="InterPro" id="IPR012080">
    <property type="entry name" value="Asp_semialdehyde_DH"/>
</dbReference>
<protein>
    <recommendedName>
        <fullName evidence="6 15">Aspartate-semialdehyde dehydrogenase</fullName>
        <shortName evidence="15">ASA dehydrogenase</shortName>
        <shortName evidence="15">ASADH</shortName>
        <ecNumber evidence="6 15">1.2.1.11</ecNumber>
    </recommendedName>
    <alternativeName>
        <fullName evidence="15">Aspartate-beta-semialdehyde dehydrogenase</fullName>
    </alternativeName>
</protein>
<evidence type="ECO:0000256" key="5">
    <source>
        <dbReference type="ARBA" id="ARBA00011738"/>
    </source>
</evidence>
<keyword evidence="11 15" id="KW-0560">Oxidoreductase</keyword>
<evidence type="ECO:0000256" key="4">
    <source>
        <dbReference type="ARBA" id="ARBA00010584"/>
    </source>
</evidence>
<dbReference type="HAMAP" id="MF_02121">
    <property type="entry name" value="ASADH"/>
    <property type="match status" value="1"/>
</dbReference>
<comment type="subunit">
    <text evidence="5 15">Homodimer.</text>
</comment>
<keyword evidence="8 15" id="KW-0791">Threonine biosynthesis</keyword>
<reference evidence="18" key="1">
    <citation type="submission" date="2020-04" db="EMBL/GenBank/DDBJ databases">
        <title>Deep metagenomics examines the oral microbiome during advanced dental caries in children, revealing novel taxa and co-occurrences with host molecules.</title>
        <authorList>
            <person name="Baker J.L."/>
            <person name="Morton J.T."/>
            <person name="Dinis M."/>
            <person name="Alvarez R."/>
            <person name="Tran N.C."/>
            <person name="Knight R."/>
            <person name="Edlund A."/>
        </authorList>
    </citation>
    <scope>NUCLEOTIDE SEQUENCE</scope>
    <source>
        <strain evidence="18">JCVI_23_bin.16</strain>
    </source>
</reference>
<gene>
    <name evidence="15" type="primary">asd</name>
    <name evidence="18" type="ORF">HXK00_06230</name>
</gene>
<comment type="similarity">
    <text evidence="4 15">Belongs to the aspartate-semialdehyde dehydrogenase family.</text>
</comment>
<dbReference type="GO" id="GO:0019877">
    <property type="term" value="P:diaminopimelate biosynthetic process"/>
    <property type="evidence" value="ECO:0007669"/>
    <property type="project" value="UniProtKB-UniRule"/>
</dbReference>
<comment type="catalytic activity">
    <reaction evidence="14 15">
        <text>L-aspartate 4-semialdehyde + phosphate + NADP(+) = 4-phospho-L-aspartate + NADPH + H(+)</text>
        <dbReference type="Rhea" id="RHEA:24284"/>
        <dbReference type="ChEBI" id="CHEBI:15378"/>
        <dbReference type="ChEBI" id="CHEBI:43474"/>
        <dbReference type="ChEBI" id="CHEBI:57535"/>
        <dbReference type="ChEBI" id="CHEBI:57783"/>
        <dbReference type="ChEBI" id="CHEBI:58349"/>
        <dbReference type="ChEBI" id="CHEBI:537519"/>
        <dbReference type="EC" id="1.2.1.11"/>
    </reaction>
</comment>
<feature type="binding site" evidence="15">
    <location>
        <position position="306"/>
    </location>
    <ligand>
        <name>NADP(+)</name>
        <dbReference type="ChEBI" id="CHEBI:58349"/>
    </ligand>
</feature>
<dbReference type="RefSeq" id="WP_023390847.1">
    <property type="nucleotide sequence ID" value="NZ_CAJPUI010000001.1"/>
</dbReference>